<accession>A0AAP3XSW7</accession>
<dbReference type="Pfam" id="PF01475">
    <property type="entry name" value="FUR"/>
    <property type="match status" value="1"/>
</dbReference>
<evidence type="ECO:0000256" key="1">
    <source>
        <dbReference type="ARBA" id="ARBA00007957"/>
    </source>
</evidence>
<comment type="similarity">
    <text evidence="1">Belongs to the Fur family.</text>
</comment>
<feature type="binding site" evidence="7">
    <location>
        <position position="122"/>
    </location>
    <ligand>
        <name>Zn(2+)</name>
        <dbReference type="ChEBI" id="CHEBI:29105"/>
    </ligand>
</feature>
<evidence type="ECO:0000313" key="8">
    <source>
        <dbReference type="EMBL" id="MDF1587278.1"/>
    </source>
</evidence>
<evidence type="ECO:0000256" key="3">
    <source>
        <dbReference type="ARBA" id="ARBA00022833"/>
    </source>
</evidence>
<gene>
    <name evidence="8" type="ORF">PZ740_12905</name>
</gene>
<keyword evidence="5" id="KW-0238">DNA-binding</keyword>
<keyword evidence="7" id="KW-0479">Metal-binding</keyword>
<evidence type="ECO:0000256" key="6">
    <source>
        <dbReference type="ARBA" id="ARBA00023163"/>
    </source>
</evidence>
<dbReference type="GO" id="GO:1900376">
    <property type="term" value="P:regulation of secondary metabolite biosynthetic process"/>
    <property type="evidence" value="ECO:0007669"/>
    <property type="project" value="TreeGrafter"/>
</dbReference>
<dbReference type="Proteomes" id="UP001301140">
    <property type="component" value="Unassembled WGS sequence"/>
</dbReference>
<dbReference type="GO" id="GO:0045892">
    <property type="term" value="P:negative regulation of DNA-templated transcription"/>
    <property type="evidence" value="ECO:0007669"/>
    <property type="project" value="TreeGrafter"/>
</dbReference>
<dbReference type="PANTHER" id="PTHR33202">
    <property type="entry name" value="ZINC UPTAKE REGULATION PROTEIN"/>
    <property type="match status" value="1"/>
</dbReference>
<dbReference type="InterPro" id="IPR036390">
    <property type="entry name" value="WH_DNA-bd_sf"/>
</dbReference>
<evidence type="ECO:0000313" key="9">
    <source>
        <dbReference type="Proteomes" id="UP001301140"/>
    </source>
</evidence>
<dbReference type="GO" id="GO:0005829">
    <property type="term" value="C:cytosol"/>
    <property type="evidence" value="ECO:0007669"/>
    <property type="project" value="TreeGrafter"/>
</dbReference>
<reference evidence="8 9" key="1">
    <citation type="submission" date="2023-03" db="EMBL/GenBank/DDBJ databases">
        <title>YIM 152171 draft genome.</title>
        <authorList>
            <person name="Yang Z."/>
        </authorList>
    </citation>
    <scope>NUCLEOTIDE SEQUENCE [LARGE SCALE GENOMIC DNA]</scope>
    <source>
        <strain evidence="8 9">YIM 152171</strain>
    </source>
</reference>
<dbReference type="SUPFAM" id="SSF46785">
    <property type="entry name" value="Winged helix' DNA-binding domain"/>
    <property type="match status" value="1"/>
</dbReference>
<evidence type="ECO:0000256" key="2">
    <source>
        <dbReference type="ARBA" id="ARBA00022491"/>
    </source>
</evidence>
<sequence length="173" mass="18624">MSRAMRNDTDPFPACGHDHQRCVRAALQRAEALCARRGVRLTELRQRVLELVWQSHAPAGAYQIMEMLAGERGRVAPPTVYRALDFLAEQGLVHRLDSLSAFVGCAAPGAPHKACFLICTSCRNAVEIHDAEIDAALASCAASRGFSIENETVELAGTCARCQGSDTDASARA</sequence>
<dbReference type="InterPro" id="IPR043135">
    <property type="entry name" value="Fur_C"/>
</dbReference>
<dbReference type="Gene3D" id="1.10.10.10">
    <property type="entry name" value="Winged helix-like DNA-binding domain superfamily/Winged helix DNA-binding domain"/>
    <property type="match status" value="1"/>
</dbReference>
<dbReference type="RefSeq" id="WP_327789697.1">
    <property type="nucleotide sequence ID" value="NZ_JARGEQ010000126.1"/>
</dbReference>
<name>A0AAP3XSW7_9PROT</name>
<keyword evidence="3 7" id="KW-0862">Zinc</keyword>
<proteinExistence type="inferred from homology"/>
<dbReference type="InterPro" id="IPR002481">
    <property type="entry name" value="FUR"/>
</dbReference>
<evidence type="ECO:0000256" key="5">
    <source>
        <dbReference type="ARBA" id="ARBA00023125"/>
    </source>
</evidence>
<feature type="binding site" evidence="7">
    <location>
        <position position="162"/>
    </location>
    <ligand>
        <name>Zn(2+)</name>
        <dbReference type="ChEBI" id="CHEBI:29105"/>
    </ligand>
</feature>
<evidence type="ECO:0000256" key="4">
    <source>
        <dbReference type="ARBA" id="ARBA00023015"/>
    </source>
</evidence>
<keyword evidence="9" id="KW-1185">Reference proteome</keyword>
<dbReference type="GO" id="GO:0008270">
    <property type="term" value="F:zinc ion binding"/>
    <property type="evidence" value="ECO:0007669"/>
    <property type="project" value="TreeGrafter"/>
</dbReference>
<dbReference type="PANTHER" id="PTHR33202:SF6">
    <property type="entry name" value="ZINC UPTAKE REGULATION PROTEIN"/>
    <property type="match status" value="1"/>
</dbReference>
<comment type="caution">
    <text evidence="8">The sequence shown here is derived from an EMBL/GenBank/DDBJ whole genome shotgun (WGS) entry which is preliminary data.</text>
</comment>
<dbReference type="EMBL" id="JARGEQ010000126">
    <property type="protein sequence ID" value="MDF1587278.1"/>
    <property type="molecule type" value="Genomic_DNA"/>
</dbReference>
<feature type="binding site" evidence="7">
    <location>
        <position position="159"/>
    </location>
    <ligand>
        <name>Zn(2+)</name>
        <dbReference type="ChEBI" id="CHEBI:29105"/>
    </ligand>
</feature>
<dbReference type="InterPro" id="IPR036388">
    <property type="entry name" value="WH-like_DNA-bd_sf"/>
</dbReference>
<organism evidence="8 9">
    <name type="scientific">Marinimicrococcus flavescens</name>
    <dbReference type="NCBI Taxonomy" id="3031815"/>
    <lineage>
        <taxon>Bacteria</taxon>
        <taxon>Pseudomonadati</taxon>
        <taxon>Pseudomonadota</taxon>
        <taxon>Alphaproteobacteria</taxon>
        <taxon>Geminicoccales</taxon>
        <taxon>Geminicoccaceae</taxon>
        <taxon>Marinimicrococcus</taxon>
    </lineage>
</organism>
<keyword evidence="4" id="KW-0805">Transcription regulation</keyword>
<dbReference type="GO" id="GO:0000976">
    <property type="term" value="F:transcription cis-regulatory region binding"/>
    <property type="evidence" value="ECO:0007669"/>
    <property type="project" value="TreeGrafter"/>
</dbReference>
<keyword evidence="6" id="KW-0804">Transcription</keyword>
<dbReference type="GO" id="GO:0003700">
    <property type="term" value="F:DNA-binding transcription factor activity"/>
    <property type="evidence" value="ECO:0007669"/>
    <property type="project" value="InterPro"/>
</dbReference>
<protein>
    <submittedName>
        <fullName evidence="8">Fur family transcriptional regulator</fullName>
    </submittedName>
</protein>
<dbReference type="CDD" id="cd07153">
    <property type="entry name" value="Fur_like"/>
    <property type="match status" value="1"/>
</dbReference>
<dbReference type="AlphaFoldDB" id="A0AAP3XSW7"/>
<evidence type="ECO:0000256" key="7">
    <source>
        <dbReference type="PIRSR" id="PIRSR602481-1"/>
    </source>
</evidence>
<dbReference type="Gene3D" id="3.30.1490.190">
    <property type="match status" value="1"/>
</dbReference>
<comment type="cofactor">
    <cofactor evidence="7">
        <name>Zn(2+)</name>
        <dbReference type="ChEBI" id="CHEBI:29105"/>
    </cofactor>
    <text evidence="7">Binds 1 zinc ion per subunit.</text>
</comment>
<feature type="binding site" evidence="7">
    <location>
        <position position="119"/>
    </location>
    <ligand>
        <name>Zn(2+)</name>
        <dbReference type="ChEBI" id="CHEBI:29105"/>
    </ligand>
</feature>
<keyword evidence="2" id="KW-0678">Repressor</keyword>